<dbReference type="SUPFAM" id="SSF82199">
    <property type="entry name" value="SET domain"/>
    <property type="match status" value="1"/>
</dbReference>
<reference evidence="3" key="1">
    <citation type="journal article" date="2014" name="Nat. Commun.">
        <title>Genomic adaptations of the halophilic Dead Sea filamentous fungus Eurotium rubrum.</title>
        <authorList>
            <person name="Kis-Papo T."/>
            <person name="Weig A.R."/>
            <person name="Riley R."/>
            <person name="Persoh D."/>
            <person name="Salamov A."/>
            <person name="Sun H."/>
            <person name="Lipzen A."/>
            <person name="Wasser S.P."/>
            <person name="Rambold G."/>
            <person name="Grigoriev I.V."/>
            <person name="Nevo E."/>
        </authorList>
    </citation>
    <scope>NUCLEOTIDE SEQUENCE [LARGE SCALE GENOMIC DNA]</scope>
    <source>
        <strain evidence="3">CBS 135680</strain>
    </source>
</reference>
<dbReference type="InterPro" id="IPR001214">
    <property type="entry name" value="SET_dom"/>
</dbReference>
<dbReference type="OrthoDB" id="265717at2759"/>
<dbReference type="InterPro" id="IPR053185">
    <property type="entry name" value="SET_domain_protein"/>
</dbReference>
<proteinExistence type="predicted"/>
<dbReference type="STRING" id="1388766.A0A017SAI9"/>
<dbReference type="GeneID" id="63697649"/>
<dbReference type="AlphaFoldDB" id="A0A017SAI9"/>
<evidence type="ECO:0000313" key="3">
    <source>
        <dbReference type="Proteomes" id="UP000019804"/>
    </source>
</evidence>
<dbReference type="PANTHER" id="PTHR47332">
    <property type="entry name" value="SET DOMAIN-CONTAINING PROTEIN 5"/>
    <property type="match status" value="1"/>
</dbReference>
<dbReference type="Proteomes" id="UP000019804">
    <property type="component" value="Unassembled WGS sequence"/>
</dbReference>
<feature type="domain" description="SET" evidence="1">
    <location>
        <begin position="1"/>
        <end position="158"/>
    </location>
</feature>
<dbReference type="InterPro" id="IPR046341">
    <property type="entry name" value="SET_dom_sf"/>
</dbReference>
<dbReference type="Gene3D" id="1.25.40.10">
    <property type="entry name" value="Tetratricopeptide repeat domain"/>
    <property type="match status" value="1"/>
</dbReference>
<dbReference type="RefSeq" id="XP_040636898.1">
    <property type="nucleotide sequence ID" value="XM_040782525.1"/>
</dbReference>
<name>A0A017SAI9_ASPRC</name>
<keyword evidence="3" id="KW-1185">Reference proteome</keyword>
<dbReference type="PANTHER" id="PTHR47332:SF4">
    <property type="entry name" value="SET DOMAIN-CONTAINING PROTEIN 5"/>
    <property type="match status" value="1"/>
</dbReference>
<dbReference type="EMBL" id="KK088433">
    <property type="protein sequence ID" value="EYE93210.1"/>
    <property type="molecule type" value="Genomic_DNA"/>
</dbReference>
<dbReference type="PROSITE" id="PS50280">
    <property type="entry name" value="SET"/>
    <property type="match status" value="1"/>
</dbReference>
<sequence length="307" mass="34674">MVDFIDVHASGKYGNAAYSTRDLRPGDIILREAPLLVVQPPPNGKGVSFLDSIFNAKNIPASSIEHEIQKLSPVHKAELRKIACEEDTDISRFMSCHYDIRPKQNEAPTAFGLFLKGSYINHSCQPNLLYFWDEKMESMTWVVLKHIVAGQEVNISYLPMFDWQEVNERRALLQNIFPFECNCMLCEKESSNPTVFAHQHKLRDLHMALINIASSQDGNTRSFSLDLQHLVGAYLAAITQELPPGQTLDPRLYRAYYLAASIYSQSGNPEKGVLLGSKATVLVDQLYGKHSPQGQHELEFCKQLYSL</sequence>
<organism evidence="2 3">
    <name type="scientific">Aspergillus ruber (strain CBS 135680)</name>
    <dbReference type="NCBI Taxonomy" id="1388766"/>
    <lineage>
        <taxon>Eukaryota</taxon>
        <taxon>Fungi</taxon>
        <taxon>Dikarya</taxon>
        <taxon>Ascomycota</taxon>
        <taxon>Pezizomycotina</taxon>
        <taxon>Eurotiomycetes</taxon>
        <taxon>Eurotiomycetidae</taxon>
        <taxon>Eurotiales</taxon>
        <taxon>Aspergillaceae</taxon>
        <taxon>Aspergillus</taxon>
        <taxon>Aspergillus subgen. Aspergillus</taxon>
    </lineage>
</organism>
<evidence type="ECO:0000313" key="2">
    <source>
        <dbReference type="EMBL" id="EYE93210.1"/>
    </source>
</evidence>
<dbReference type="CDD" id="cd20071">
    <property type="entry name" value="SET_SMYD"/>
    <property type="match status" value="1"/>
</dbReference>
<protein>
    <recommendedName>
        <fullName evidence="1">SET domain-containing protein</fullName>
    </recommendedName>
</protein>
<dbReference type="InterPro" id="IPR011990">
    <property type="entry name" value="TPR-like_helical_dom_sf"/>
</dbReference>
<dbReference type="Pfam" id="PF00856">
    <property type="entry name" value="SET"/>
    <property type="match status" value="1"/>
</dbReference>
<dbReference type="HOGENOM" id="CLU_906084_0_0_1"/>
<evidence type="ECO:0000259" key="1">
    <source>
        <dbReference type="PROSITE" id="PS50280"/>
    </source>
</evidence>
<accession>A0A017SAI9</accession>
<gene>
    <name evidence="2" type="ORF">EURHEDRAFT_414787</name>
</gene>
<dbReference type="Gene3D" id="2.170.270.10">
    <property type="entry name" value="SET domain"/>
    <property type="match status" value="1"/>
</dbReference>